<gene>
    <name evidence="1" type="ORF">ADICEAN_02303</name>
</gene>
<protein>
    <submittedName>
        <fullName evidence="1">Uncharacterized protein</fullName>
    </submittedName>
</protein>
<reference evidence="1 2" key="1">
    <citation type="journal article" date="2013" name="Genome Announc.">
        <title>Draft Genome Sequence of Cesiribacter andamanensis Strain AMV16T, Isolated from a Soil Sample from a Mud Volcano in the Andaman Islands, India.</title>
        <authorList>
            <person name="Shivaji S."/>
            <person name="Ara S."/>
            <person name="Begum Z."/>
            <person name="Srinivas T.N."/>
            <person name="Singh A."/>
            <person name="Kumar Pinnaka A."/>
        </authorList>
    </citation>
    <scope>NUCLEOTIDE SEQUENCE [LARGE SCALE GENOMIC DNA]</scope>
    <source>
        <strain evidence="1 2">AMV16</strain>
    </source>
</reference>
<dbReference type="EMBL" id="AODQ01000054">
    <property type="protein sequence ID" value="EMR02551.1"/>
    <property type="molecule type" value="Genomic_DNA"/>
</dbReference>
<dbReference type="AlphaFoldDB" id="M7N5P2"/>
<keyword evidence="2" id="KW-1185">Reference proteome</keyword>
<sequence>MRYPFFSGHDRQPASCTAFAITYYISASDNTQQDAISKITAKISLHLQLNEIPVSDYH</sequence>
<name>M7N5P2_9BACT</name>
<comment type="caution">
    <text evidence="1">The sequence shown here is derived from an EMBL/GenBank/DDBJ whole genome shotgun (WGS) entry which is preliminary data.</text>
</comment>
<organism evidence="1 2">
    <name type="scientific">Cesiribacter andamanensis AMV16</name>
    <dbReference type="NCBI Taxonomy" id="1279009"/>
    <lineage>
        <taxon>Bacteria</taxon>
        <taxon>Pseudomonadati</taxon>
        <taxon>Bacteroidota</taxon>
        <taxon>Cytophagia</taxon>
        <taxon>Cytophagales</taxon>
        <taxon>Cesiribacteraceae</taxon>
        <taxon>Cesiribacter</taxon>
    </lineage>
</organism>
<dbReference type="Proteomes" id="UP000011910">
    <property type="component" value="Unassembled WGS sequence"/>
</dbReference>
<evidence type="ECO:0000313" key="2">
    <source>
        <dbReference type="Proteomes" id="UP000011910"/>
    </source>
</evidence>
<evidence type="ECO:0000313" key="1">
    <source>
        <dbReference type="EMBL" id="EMR02551.1"/>
    </source>
</evidence>
<accession>M7N5P2</accession>
<dbReference type="RefSeq" id="WP_009195696.1">
    <property type="nucleotide sequence ID" value="NZ_AODQ01000054.1"/>
</dbReference>
<proteinExistence type="predicted"/>